<dbReference type="Pfam" id="PF07245">
    <property type="entry name" value="Phlebovirus_G2"/>
    <property type="match status" value="1"/>
</dbReference>
<protein>
    <submittedName>
        <fullName evidence="4">Integrase catalytic domain-containing protein</fullName>
    </submittedName>
</protein>
<feature type="domain" description="Integrase catalytic" evidence="2">
    <location>
        <begin position="40"/>
        <end position="162"/>
    </location>
</feature>
<dbReference type="InterPro" id="IPR036397">
    <property type="entry name" value="RNaseH_sf"/>
</dbReference>
<dbReference type="InterPro" id="IPR001584">
    <property type="entry name" value="Integrase_cat-core"/>
</dbReference>
<evidence type="ECO:0000313" key="4">
    <source>
        <dbReference type="WBParaSite" id="Hba_09318"/>
    </source>
</evidence>
<dbReference type="SUPFAM" id="SSF53098">
    <property type="entry name" value="Ribonuclease H-like"/>
    <property type="match status" value="1"/>
</dbReference>
<dbReference type="InterPro" id="IPR040676">
    <property type="entry name" value="DUF5641"/>
</dbReference>
<evidence type="ECO:0000259" key="2">
    <source>
        <dbReference type="PROSITE" id="PS50994"/>
    </source>
</evidence>
<evidence type="ECO:0000256" key="1">
    <source>
        <dbReference type="SAM" id="MobiDB-lite"/>
    </source>
</evidence>
<dbReference type="AlphaFoldDB" id="A0A1I7WVR7"/>
<dbReference type="Gene3D" id="3.30.420.10">
    <property type="entry name" value="Ribonuclease H-like superfamily/Ribonuclease H"/>
    <property type="match status" value="1"/>
</dbReference>
<proteinExistence type="predicted"/>
<dbReference type="WBParaSite" id="Hba_09318">
    <property type="protein sequence ID" value="Hba_09318"/>
    <property type="gene ID" value="Hba_09318"/>
</dbReference>
<dbReference type="PANTHER" id="PTHR47331">
    <property type="entry name" value="PHD-TYPE DOMAIN-CONTAINING PROTEIN"/>
    <property type="match status" value="1"/>
</dbReference>
<evidence type="ECO:0000313" key="3">
    <source>
        <dbReference type="Proteomes" id="UP000095283"/>
    </source>
</evidence>
<dbReference type="Gene3D" id="2.60.40.3770">
    <property type="match status" value="1"/>
</dbReference>
<keyword evidence="3" id="KW-1185">Reference proteome</keyword>
<dbReference type="Gene3D" id="2.60.98.50">
    <property type="match status" value="1"/>
</dbReference>
<dbReference type="GO" id="GO:0015074">
    <property type="term" value="P:DNA integration"/>
    <property type="evidence" value="ECO:0007669"/>
    <property type="project" value="InterPro"/>
</dbReference>
<dbReference type="GO" id="GO:0003676">
    <property type="term" value="F:nucleic acid binding"/>
    <property type="evidence" value="ECO:0007669"/>
    <property type="project" value="InterPro"/>
</dbReference>
<dbReference type="Pfam" id="PF18701">
    <property type="entry name" value="DUF5641"/>
    <property type="match status" value="1"/>
</dbReference>
<dbReference type="Proteomes" id="UP000095283">
    <property type="component" value="Unplaced"/>
</dbReference>
<dbReference type="InterPro" id="IPR009878">
    <property type="entry name" value="Phlebovirus_G2_fusion"/>
</dbReference>
<feature type="region of interest" description="Disordered" evidence="1">
    <location>
        <begin position="918"/>
        <end position="946"/>
    </location>
</feature>
<dbReference type="InterPro" id="IPR012337">
    <property type="entry name" value="RNaseH-like_sf"/>
</dbReference>
<sequence length="1138" mass="130570">MTCRRTLAKPYPLPPMPPFPTFRINESRPFSHIAKAFIHILRRFISRRGLPQSIISDNGTQFKLPSKVTVSCSLVDYCTRKGIDRKFITELAPWQCGVYERLIGIFKQIFRRAIERRLLNIEDLITITYEIEATVNSRPLTYHNDDISLRPLRPTDFILPGNSCISTPIVYHNNDEDYLPVHTSHNSLINKWAQSQICANNFWNIWHKEYLNLLRENGRWDHKHPRSMADDIPKVTRIHELLNNSDICSAKILLPNRKILNRSINFLYPLEIRSSCPECDTGTDISTHQQQHKTTYTQVDEGTKIYTSPRRSARIALLHPKTYIYFIYILYLISIISSINTKCDNTTQLQKLIYLQECGRSGIAIYSTKDELYCFKNYTCDPGTYLHISNNEYTCGFPCDCPKWASHCTTLIAYSVIINTTISLCCIEVSNVEADTNSCNITTSGSLECQYDTSTILTVSPNNQTLCLSFLDSMKQVVGSLQITIPPIHLLCRYKSLFFTQDHTFRYPFIKRCSLMRPCANNYCETIKPEDPIPELSNDINNTIGFSYCMETCGCFLCTPACLFYRIIPDYTSRNIYEVFTCSTYDTEINTMISLQFNEHSPGQDSVWNNISFNVVSTSLPTMPILSTSYLRDIRSNQIRILPLNPVGEPQAGVIGQLQCQSKLDAEQSNCIFDPNVCKCQSAADTVTCQCTSFNHSQLLLDNEFALPLSLGNVNLRIDNERILKAEVTSSTTTQLQITISNLRTVLKRHDNTCNVTASSFYGCYHCSVGAIGNLTCYTDFGEIYTELRCEHQHFNVKCTRQGHTSQLNLYSSSAVLHINCNPHYSVYFYPTTTTGFNTFKQGIMIEKKLLPSEHKVIEERAQVILNECPYLDLIGEVGHLYSALKLLHNEVSSKLETCKMVSSEQNREPIMDKIQIKEETSRPKQVDAGSAPDYFTSDEESDSSIRRRITRKPKERTIKFHRNVNKTLKNQTRRDIKESGNTDLAIKGTWNIEDLIKFVTTLTKNNNEGNRAKFPEIKIPIYNGDKHKYEEFWAVFHQMNLPANPFGQLKAVGRDISKDSDPLWKEIIYDKFPNHIREKVYMAMKRDKETKWTINKMISYIDDLIAARETYEGGEDVHSESESNKKPYQNDIKRIGL</sequence>
<accession>A0A1I7WVR7</accession>
<dbReference type="PROSITE" id="PS50994">
    <property type="entry name" value="INTEGRASE"/>
    <property type="match status" value="1"/>
</dbReference>
<name>A0A1I7WVR7_HETBA</name>
<reference evidence="4" key="1">
    <citation type="submission" date="2016-11" db="UniProtKB">
        <authorList>
            <consortium name="WormBaseParasite"/>
        </authorList>
    </citation>
    <scope>IDENTIFICATION</scope>
</reference>
<organism evidence="3 4">
    <name type="scientific">Heterorhabditis bacteriophora</name>
    <name type="common">Entomopathogenic nematode worm</name>
    <dbReference type="NCBI Taxonomy" id="37862"/>
    <lineage>
        <taxon>Eukaryota</taxon>
        <taxon>Metazoa</taxon>
        <taxon>Ecdysozoa</taxon>
        <taxon>Nematoda</taxon>
        <taxon>Chromadorea</taxon>
        <taxon>Rhabditida</taxon>
        <taxon>Rhabditina</taxon>
        <taxon>Rhabditomorpha</taxon>
        <taxon>Strongyloidea</taxon>
        <taxon>Heterorhabditidae</taxon>
        <taxon>Heterorhabditis</taxon>
    </lineage>
</organism>